<accession>A0ABU5I1B0</accession>
<comment type="caution">
    <text evidence="2">The sequence shown here is derived from an EMBL/GenBank/DDBJ whole genome shotgun (WGS) entry which is preliminary data.</text>
</comment>
<evidence type="ECO:0000313" key="2">
    <source>
        <dbReference type="EMBL" id="MDY8109132.1"/>
    </source>
</evidence>
<dbReference type="Gene3D" id="3.40.50.300">
    <property type="entry name" value="P-loop containing nucleotide triphosphate hydrolases"/>
    <property type="match status" value="1"/>
</dbReference>
<gene>
    <name evidence="2" type="ORF">U0C82_08235</name>
</gene>
<evidence type="ECO:0000259" key="1">
    <source>
        <dbReference type="Pfam" id="PF04851"/>
    </source>
</evidence>
<reference evidence="2 3" key="1">
    <citation type="submission" date="2023-12" db="EMBL/GenBank/DDBJ databases">
        <title>Description of Novel Strain Fulvimarina sp. 2208YS6-2-32 isolated from Uroteuthis (Photololigo) edulis.</title>
        <authorList>
            <person name="Park J.-S."/>
        </authorList>
    </citation>
    <scope>NUCLEOTIDE SEQUENCE [LARGE SCALE GENOMIC DNA]</scope>
    <source>
        <strain evidence="2 3">2208YS6-2-32</strain>
    </source>
</reference>
<dbReference type="EMBL" id="JAXLPB010000002">
    <property type="protein sequence ID" value="MDY8109132.1"/>
    <property type="molecule type" value="Genomic_DNA"/>
</dbReference>
<sequence>MGKTLDAQQLVQLQMLFHKDIEFFAQEMFGVQLRPKQIEFARAFQDNSFITFKGGVGFGKTYIMAVLTWWALITHNEVQVTVFGPNETQIRQGLWKEIGRFHGLMKLKWFKDQYDYTATRAFRKKDQPNCFAEIQLADKDNTTKARGIHSRNNFIFVDEATGVADEVIEVLINISTDANPKLCLISNPTTADCFFGRTWLDPEISPDWAKVHGQMKDNPDLKGDAFEKLVRAYGGAGSRLYRINILGEFPLDSEESMISAELVTEATLNTTSRTTPQQPIIWGLDPAGGGKDRSVLIERQGGVVGEPWSWQGITTDQLQTEVADLYHKTPASQRPDQICVDAIGVGDGVYNYLRMAGLPVRAIKVSNRPTRKPELFSRLRDQLWWSLKDWLEEGDRKLPAHDDLSKQICLPTYEYRDGRIKVEAKDQMRKRGRGSPDFADALCLTFGSTVRIRGADKYLNKAIAVRRSYLA</sequence>
<dbReference type="Gene3D" id="3.30.420.240">
    <property type="match status" value="1"/>
</dbReference>
<evidence type="ECO:0000313" key="3">
    <source>
        <dbReference type="Proteomes" id="UP001294412"/>
    </source>
</evidence>
<name>A0ABU5I1B0_9HYPH</name>
<proteinExistence type="predicted"/>
<keyword evidence="2" id="KW-0067">ATP-binding</keyword>
<dbReference type="RefSeq" id="WP_322186587.1">
    <property type="nucleotide sequence ID" value="NZ_JAXLPB010000002.1"/>
</dbReference>
<keyword evidence="2" id="KW-0347">Helicase</keyword>
<keyword evidence="2" id="KW-0378">Hydrolase</keyword>
<dbReference type="Proteomes" id="UP001294412">
    <property type="component" value="Unassembled WGS sequence"/>
</dbReference>
<protein>
    <submittedName>
        <fullName evidence="2">DEAD/DEAH box helicase family protein</fullName>
    </submittedName>
</protein>
<keyword evidence="3" id="KW-1185">Reference proteome</keyword>
<dbReference type="Pfam" id="PF04851">
    <property type="entry name" value="ResIII"/>
    <property type="match status" value="1"/>
</dbReference>
<keyword evidence="2" id="KW-0547">Nucleotide-binding</keyword>
<dbReference type="InterPro" id="IPR006935">
    <property type="entry name" value="Helicase/UvrB_N"/>
</dbReference>
<dbReference type="GO" id="GO:0004386">
    <property type="term" value="F:helicase activity"/>
    <property type="evidence" value="ECO:0007669"/>
    <property type="project" value="UniProtKB-KW"/>
</dbReference>
<dbReference type="SUPFAM" id="SSF52540">
    <property type="entry name" value="P-loop containing nucleoside triphosphate hydrolases"/>
    <property type="match status" value="1"/>
</dbReference>
<feature type="domain" description="Helicase/UvrB N-terminal" evidence="1">
    <location>
        <begin position="32"/>
        <end position="160"/>
    </location>
</feature>
<organism evidence="2 3">
    <name type="scientific">Fulvimarina uroteuthidis</name>
    <dbReference type="NCBI Taxonomy" id="3098149"/>
    <lineage>
        <taxon>Bacteria</taxon>
        <taxon>Pseudomonadati</taxon>
        <taxon>Pseudomonadota</taxon>
        <taxon>Alphaproteobacteria</taxon>
        <taxon>Hyphomicrobiales</taxon>
        <taxon>Aurantimonadaceae</taxon>
        <taxon>Fulvimarina</taxon>
    </lineage>
</organism>
<dbReference type="InterPro" id="IPR027417">
    <property type="entry name" value="P-loop_NTPase"/>
</dbReference>